<gene>
    <name evidence="2" type="ORF">V5799_017596</name>
</gene>
<protein>
    <submittedName>
        <fullName evidence="2">Uncharacterized protein</fullName>
    </submittedName>
</protein>
<organism evidence="2 3">
    <name type="scientific">Amblyomma americanum</name>
    <name type="common">Lone star tick</name>
    <dbReference type="NCBI Taxonomy" id="6943"/>
    <lineage>
        <taxon>Eukaryota</taxon>
        <taxon>Metazoa</taxon>
        <taxon>Ecdysozoa</taxon>
        <taxon>Arthropoda</taxon>
        <taxon>Chelicerata</taxon>
        <taxon>Arachnida</taxon>
        <taxon>Acari</taxon>
        <taxon>Parasitiformes</taxon>
        <taxon>Ixodida</taxon>
        <taxon>Ixodoidea</taxon>
        <taxon>Ixodidae</taxon>
        <taxon>Amblyomminae</taxon>
        <taxon>Amblyomma</taxon>
    </lineage>
</organism>
<sequence length="97" mass="10437">MTALPRVEAAVPHVAVRVPNPFDSDRPSQSRFSQAVADIVGGMVLGNAQPEDSDDGGKPPPLPLDDSIAQCRFPEREGRVMRAVMHSVQQHAARVPT</sequence>
<evidence type="ECO:0000256" key="1">
    <source>
        <dbReference type="SAM" id="MobiDB-lite"/>
    </source>
</evidence>
<evidence type="ECO:0000313" key="3">
    <source>
        <dbReference type="Proteomes" id="UP001321473"/>
    </source>
</evidence>
<proteinExistence type="predicted"/>
<name>A0AAQ4F1R9_AMBAM</name>
<comment type="caution">
    <text evidence="2">The sequence shown here is derived from an EMBL/GenBank/DDBJ whole genome shotgun (WGS) entry which is preliminary data.</text>
</comment>
<dbReference type="Proteomes" id="UP001321473">
    <property type="component" value="Unassembled WGS sequence"/>
</dbReference>
<accession>A0AAQ4F1R9</accession>
<reference evidence="2 3" key="1">
    <citation type="journal article" date="2023" name="Arcadia Sci">
        <title>De novo assembly of a long-read Amblyomma americanum tick genome.</title>
        <authorList>
            <person name="Chou S."/>
            <person name="Poskanzer K.E."/>
            <person name="Rollins M."/>
            <person name="Thuy-Boun P.S."/>
        </authorList>
    </citation>
    <scope>NUCLEOTIDE SEQUENCE [LARGE SCALE GENOMIC DNA]</scope>
    <source>
        <strain evidence="2">F_SG_1</strain>
        <tissue evidence="2">Salivary glands</tissue>
    </source>
</reference>
<dbReference type="EMBL" id="JARKHS020008081">
    <property type="protein sequence ID" value="KAK8781066.1"/>
    <property type="molecule type" value="Genomic_DNA"/>
</dbReference>
<feature type="region of interest" description="Disordered" evidence="1">
    <location>
        <begin position="44"/>
        <end position="68"/>
    </location>
</feature>
<keyword evidence="3" id="KW-1185">Reference proteome</keyword>
<dbReference type="AlphaFoldDB" id="A0AAQ4F1R9"/>
<evidence type="ECO:0000313" key="2">
    <source>
        <dbReference type="EMBL" id="KAK8781066.1"/>
    </source>
</evidence>